<dbReference type="PANTHER" id="PTHR33048">
    <property type="entry name" value="PTH11-LIKE INTEGRAL MEMBRANE PROTEIN (AFU_ORTHOLOGUE AFUA_5G11245)"/>
    <property type="match status" value="1"/>
</dbReference>
<organism evidence="8 9">
    <name type="scientific">Melanomma pulvis-pyrius CBS 109.77</name>
    <dbReference type="NCBI Taxonomy" id="1314802"/>
    <lineage>
        <taxon>Eukaryota</taxon>
        <taxon>Fungi</taxon>
        <taxon>Dikarya</taxon>
        <taxon>Ascomycota</taxon>
        <taxon>Pezizomycotina</taxon>
        <taxon>Dothideomycetes</taxon>
        <taxon>Pleosporomycetidae</taxon>
        <taxon>Pleosporales</taxon>
        <taxon>Melanommataceae</taxon>
        <taxon>Melanomma</taxon>
    </lineage>
</organism>
<dbReference type="PANTHER" id="PTHR33048:SF123">
    <property type="entry name" value="INTEGRAL MEMBRANE PROTEIN"/>
    <property type="match status" value="1"/>
</dbReference>
<comment type="subcellular location">
    <subcellularLocation>
        <location evidence="1">Membrane</location>
        <topology evidence="1">Multi-pass membrane protein</topology>
    </subcellularLocation>
</comment>
<dbReference type="EMBL" id="MU001877">
    <property type="protein sequence ID" value="KAF2794881.1"/>
    <property type="molecule type" value="Genomic_DNA"/>
</dbReference>
<feature type="transmembrane region" description="Helical" evidence="6">
    <location>
        <begin position="91"/>
        <end position="115"/>
    </location>
</feature>
<keyword evidence="9" id="KW-1185">Reference proteome</keyword>
<sequence>MIFIVGRAILAEYYTLLLIALFLIIVRAYVRIRITRNNSQTWGWDDSTIILAWIFLLIGAVLIQIEVNLGLGKHVKDLDDRERDALNILKFNTFFQMVNVLCTLVTKISISFYILRLRDDMRVRWTLATLMAFMTLATIAVVLVLSLSCRPLRKLWEPEILGQCLPLTTVYNVAYVQSAFTIVIDIGLSLVPILILWHVRIKPGRKALICTLMSLGFIATISNALRNKLQSELTTKDFTYDMTGVTVVAILELSSGIIAACIPPCIPILKIRRIKAERSQARRYAYRPRSVGAPIVSANSFASKSETLPQSENEDDMIPLR</sequence>
<evidence type="ECO:0000256" key="6">
    <source>
        <dbReference type="SAM" id="Phobius"/>
    </source>
</evidence>
<evidence type="ECO:0000256" key="5">
    <source>
        <dbReference type="ARBA" id="ARBA00038359"/>
    </source>
</evidence>
<proteinExistence type="inferred from homology"/>
<accession>A0A6A6XEZ5</accession>
<dbReference type="Proteomes" id="UP000799757">
    <property type="component" value="Unassembled WGS sequence"/>
</dbReference>
<dbReference type="AlphaFoldDB" id="A0A6A6XEZ5"/>
<feature type="domain" description="Rhodopsin" evidence="7">
    <location>
        <begin position="34"/>
        <end position="270"/>
    </location>
</feature>
<name>A0A6A6XEZ5_9PLEO</name>
<feature type="transmembrane region" description="Helical" evidence="6">
    <location>
        <begin position="50"/>
        <end position="71"/>
    </location>
</feature>
<dbReference type="InterPro" id="IPR052337">
    <property type="entry name" value="SAT4-like"/>
</dbReference>
<gene>
    <name evidence="8" type="ORF">K505DRAFT_360718</name>
</gene>
<evidence type="ECO:0000256" key="2">
    <source>
        <dbReference type="ARBA" id="ARBA00022692"/>
    </source>
</evidence>
<dbReference type="GO" id="GO:0016020">
    <property type="term" value="C:membrane"/>
    <property type="evidence" value="ECO:0007669"/>
    <property type="project" value="UniProtKB-SubCell"/>
</dbReference>
<keyword evidence="4 6" id="KW-0472">Membrane</keyword>
<keyword evidence="3 6" id="KW-1133">Transmembrane helix</keyword>
<evidence type="ECO:0000256" key="1">
    <source>
        <dbReference type="ARBA" id="ARBA00004141"/>
    </source>
</evidence>
<comment type="similarity">
    <text evidence="5">Belongs to the SAT4 family.</text>
</comment>
<feature type="transmembrane region" description="Helical" evidence="6">
    <location>
        <begin position="207"/>
        <end position="225"/>
    </location>
</feature>
<feature type="transmembrane region" description="Helical" evidence="6">
    <location>
        <begin position="127"/>
        <end position="147"/>
    </location>
</feature>
<evidence type="ECO:0000313" key="9">
    <source>
        <dbReference type="Proteomes" id="UP000799757"/>
    </source>
</evidence>
<dbReference type="OrthoDB" id="3934549at2759"/>
<feature type="transmembrane region" description="Helical" evidence="6">
    <location>
        <begin position="245"/>
        <end position="269"/>
    </location>
</feature>
<dbReference type="Pfam" id="PF20684">
    <property type="entry name" value="Fung_rhodopsin"/>
    <property type="match status" value="1"/>
</dbReference>
<feature type="transmembrane region" description="Helical" evidence="6">
    <location>
        <begin position="175"/>
        <end position="195"/>
    </location>
</feature>
<feature type="transmembrane region" description="Helical" evidence="6">
    <location>
        <begin position="13"/>
        <end position="30"/>
    </location>
</feature>
<dbReference type="InterPro" id="IPR049326">
    <property type="entry name" value="Rhodopsin_dom_fungi"/>
</dbReference>
<protein>
    <recommendedName>
        <fullName evidence="7">Rhodopsin domain-containing protein</fullName>
    </recommendedName>
</protein>
<reference evidence="8" key="1">
    <citation type="journal article" date="2020" name="Stud. Mycol.">
        <title>101 Dothideomycetes genomes: a test case for predicting lifestyles and emergence of pathogens.</title>
        <authorList>
            <person name="Haridas S."/>
            <person name="Albert R."/>
            <person name="Binder M."/>
            <person name="Bloem J."/>
            <person name="Labutti K."/>
            <person name="Salamov A."/>
            <person name="Andreopoulos B."/>
            <person name="Baker S."/>
            <person name="Barry K."/>
            <person name="Bills G."/>
            <person name="Bluhm B."/>
            <person name="Cannon C."/>
            <person name="Castanera R."/>
            <person name="Culley D."/>
            <person name="Daum C."/>
            <person name="Ezra D."/>
            <person name="Gonzalez J."/>
            <person name="Henrissat B."/>
            <person name="Kuo A."/>
            <person name="Liang C."/>
            <person name="Lipzen A."/>
            <person name="Lutzoni F."/>
            <person name="Magnuson J."/>
            <person name="Mondo S."/>
            <person name="Nolan M."/>
            <person name="Ohm R."/>
            <person name="Pangilinan J."/>
            <person name="Park H.-J."/>
            <person name="Ramirez L."/>
            <person name="Alfaro M."/>
            <person name="Sun H."/>
            <person name="Tritt A."/>
            <person name="Yoshinaga Y."/>
            <person name="Zwiers L.-H."/>
            <person name="Turgeon B."/>
            <person name="Goodwin S."/>
            <person name="Spatafora J."/>
            <person name="Crous P."/>
            <person name="Grigoriev I."/>
        </authorList>
    </citation>
    <scope>NUCLEOTIDE SEQUENCE</scope>
    <source>
        <strain evidence="8">CBS 109.77</strain>
    </source>
</reference>
<evidence type="ECO:0000313" key="8">
    <source>
        <dbReference type="EMBL" id="KAF2794881.1"/>
    </source>
</evidence>
<evidence type="ECO:0000259" key="7">
    <source>
        <dbReference type="Pfam" id="PF20684"/>
    </source>
</evidence>
<evidence type="ECO:0000256" key="3">
    <source>
        <dbReference type="ARBA" id="ARBA00022989"/>
    </source>
</evidence>
<evidence type="ECO:0000256" key="4">
    <source>
        <dbReference type="ARBA" id="ARBA00023136"/>
    </source>
</evidence>
<keyword evidence="2 6" id="KW-0812">Transmembrane</keyword>